<dbReference type="Gene3D" id="2.30.30.140">
    <property type="match status" value="1"/>
</dbReference>
<dbReference type="Pfam" id="PF00567">
    <property type="entry name" value="TUDOR"/>
    <property type="match status" value="1"/>
</dbReference>
<dbReference type="PROSITE" id="PS51194">
    <property type="entry name" value="HELICASE_CTER"/>
    <property type="match status" value="1"/>
</dbReference>
<dbReference type="Gene3D" id="1.20.120.1080">
    <property type="match status" value="1"/>
</dbReference>
<feature type="compositionally biased region" description="Low complexity" evidence="19">
    <location>
        <begin position="69"/>
        <end position="82"/>
    </location>
</feature>
<dbReference type="GO" id="GO:0005634">
    <property type="term" value="C:nucleus"/>
    <property type="evidence" value="ECO:0007669"/>
    <property type="project" value="UniProtKB-SubCell"/>
</dbReference>
<evidence type="ECO:0000256" key="10">
    <source>
        <dbReference type="ARBA" id="ARBA00022806"/>
    </source>
</evidence>
<dbReference type="InterPro" id="IPR027417">
    <property type="entry name" value="P-loop_NTPase"/>
</dbReference>
<evidence type="ECO:0000256" key="8">
    <source>
        <dbReference type="ARBA" id="ARBA00022782"/>
    </source>
</evidence>
<accession>A0A9J8BQK5</accession>
<evidence type="ECO:0000256" key="3">
    <source>
        <dbReference type="ARBA" id="ARBA00008792"/>
    </source>
</evidence>
<dbReference type="PANTHER" id="PTHR18934:SF113">
    <property type="entry name" value="ATP-DEPENDENT RNA HELICASE TDRD9"/>
    <property type="match status" value="1"/>
</dbReference>
<dbReference type="InterPro" id="IPR002464">
    <property type="entry name" value="DNA/RNA_helicase_DEAH_CS"/>
</dbReference>
<keyword evidence="14" id="KW-0539">Nucleus</keyword>
<feature type="region of interest" description="Disordered" evidence="19">
    <location>
        <begin position="34"/>
        <end position="83"/>
    </location>
</feature>
<dbReference type="GO" id="GO:0005737">
    <property type="term" value="C:cytoplasm"/>
    <property type="evidence" value="ECO:0007669"/>
    <property type="project" value="UniProtKB-SubCell"/>
</dbReference>
<keyword evidence="13" id="KW-0943">RNA-mediated gene silencing</keyword>
<keyword evidence="15" id="KW-0469">Meiosis</keyword>
<evidence type="ECO:0000256" key="15">
    <source>
        <dbReference type="ARBA" id="ARBA00023254"/>
    </source>
</evidence>
<dbReference type="InterPro" id="IPR001650">
    <property type="entry name" value="Helicase_C-like"/>
</dbReference>
<dbReference type="PROSITE" id="PS00690">
    <property type="entry name" value="DEAH_ATP_HELICASE"/>
    <property type="match status" value="1"/>
</dbReference>
<dbReference type="GO" id="GO:0051321">
    <property type="term" value="P:meiotic cell cycle"/>
    <property type="evidence" value="ECO:0007669"/>
    <property type="project" value="UniProtKB-KW"/>
</dbReference>
<dbReference type="InterPro" id="IPR011545">
    <property type="entry name" value="DEAD/DEAH_box_helicase_dom"/>
</dbReference>
<dbReference type="InterPro" id="IPR007502">
    <property type="entry name" value="Helicase-assoc_dom"/>
</dbReference>
<dbReference type="PROSITE" id="PS50304">
    <property type="entry name" value="TUDOR"/>
    <property type="match status" value="1"/>
</dbReference>
<evidence type="ECO:0000256" key="2">
    <source>
        <dbReference type="ARBA" id="ARBA00004496"/>
    </source>
</evidence>
<keyword evidence="9" id="KW-0378">Hydrolase</keyword>
<dbReference type="GO" id="GO:0005524">
    <property type="term" value="F:ATP binding"/>
    <property type="evidence" value="ECO:0007669"/>
    <property type="project" value="UniProtKB-KW"/>
</dbReference>
<evidence type="ECO:0000256" key="6">
    <source>
        <dbReference type="ARBA" id="ARBA00022490"/>
    </source>
</evidence>
<evidence type="ECO:0000256" key="19">
    <source>
        <dbReference type="SAM" id="MobiDB-lite"/>
    </source>
</evidence>
<dbReference type="PANTHER" id="PTHR18934">
    <property type="entry name" value="ATP-DEPENDENT RNA HELICASE"/>
    <property type="match status" value="1"/>
</dbReference>
<feature type="domain" description="Helicase ATP-binding" evidence="21">
    <location>
        <begin position="98"/>
        <end position="264"/>
    </location>
</feature>
<dbReference type="GO" id="GO:0030154">
    <property type="term" value="P:cell differentiation"/>
    <property type="evidence" value="ECO:0007669"/>
    <property type="project" value="UniProtKB-KW"/>
</dbReference>
<keyword evidence="11" id="KW-0067">ATP-binding</keyword>
<evidence type="ECO:0000256" key="13">
    <source>
        <dbReference type="ARBA" id="ARBA00023158"/>
    </source>
</evidence>
<comment type="similarity">
    <text evidence="3">Belongs to the DEAD box helicase family. DEAH subfamily.</text>
</comment>
<sequence>MHQAITSAQIAHWFTVGVQFANITITDEVKKEAEAPATADSSVEQLSEQTSPEKAGSDGGNQKSRRPELPTSPGTTPPSLGSYEYPILPITKNRQELVSLIENNSVIIIRGATGSGKTTQLPQFILDHYAEKKTPCNLVVTQPRKIGATSIARWVARERKCTLGSLVGYQVGLEKMATEHTKLIYVTTGVLLQKLVSSKTLTEYSHIFIDEVHERTEELDFLLLVVRKLLRTNSRYVKVILMSATINCAEFAEYFGTPIRNQMNPAYVFEVEGAPYAIEEFYLDELKTILPLGINVDLTFPVDPCITEEMYNVAVSLIQSFDEMEAKDQRCSEQTGSATHPERGSVLVFLPGLAEIQYMKEALAKLVRKRLQVYPLHSTVTLEEQNGVFLVPVPGYRKIILSTNIAESSVTVPDVKYVIDFCLVRQLVCDKETNYRCLRITWASKTSCNQRRGRAGRVSKGFCYRLVSRHFWEHEIPDFTIPEMLRSPLASTLLKVKLLDMGDPRSVLSTALTPPNLNDIERTVLQLKQIGALSVQSNSQRQFDGELTFLGRVLAHLPVDLQLGKLIVFGHVFGCLEECLIIAASLSLKSFFAMPSLQQLAGYRSKLSFAQNVPSDLIAFVNAFKAWYTSRAKGELRHPKDELEWGKENCIQIKRIREVAELFEDLKKRVSKFNMHISSSSNPTDYTSLHKQRFILQVAIAGAFFPNYFSQGEIDEQLASKELSGNDPKTTIMIRNLPPFAFLCYKQLQSLFRQCGQVKSICFDGSRAYVEFYRSCVRETGVLPEVLLALLRARQTPALQLQVHHADEVEAHAKGKPITHLRYTRVNVDVQSHAVSPVGVLSSTVNPEKLPSSRDFIINITEVIDVGHFWGFRTDESSVEKQCQLTAALNIRDLRPVSVSLYPNLLCVAPFKDGQQMAKYYRAKVLHILGSNVEVFYVDFGNTSVVPCSSLRELPSDLMTPPFQQSHEVLISLYEDMASGRFTPSSTSGSLNSRMEEDKLLINELLQHFCASSSSAPKCKALVYGPSSPHKVSFHSMSRISNFRAVGIERDGINSVMVNESPQNWHERMLVAATVSLSASGSRILLKETSLMPHIHGLPSIITMLFTPVMELRTNEDRTCFTGALCGLGWNSVSQNAVLPEHDIELAFDVKFEIEDITEINALRGTVNKLVCDGPNGLTNLSPEKISSLQEEARERLVGLFIKNPPRPECTPVYYEKFKKWNQVDRSQQMELQEKDDGKSKGVLFQLHPITLLNM</sequence>
<dbReference type="Gene3D" id="3.40.50.300">
    <property type="entry name" value="P-loop containing nucleotide triphosphate hydrolases"/>
    <property type="match status" value="2"/>
</dbReference>
<dbReference type="InterPro" id="IPR014001">
    <property type="entry name" value="Helicase_ATP-bd"/>
</dbReference>
<dbReference type="Ensembl" id="ENSCCRT00000137773.1">
    <property type="protein sequence ID" value="ENSCCRP00000156621.1"/>
    <property type="gene ID" value="ENSCCRG00000045631.2"/>
</dbReference>
<dbReference type="SUPFAM" id="SSF52540">
    <property type="entry name" value="P-loop containing nucleoside triphosphate hydrolases"/>
    <property type="match status" value="1"/>
</dbReference>
<comment type="subcellular location">
    <subcellularLocation>
        <location evidence="2">Cytoplasm</location>
    </subcellularLocation>
    <subcellularLocation>
        <location evidence="1">Nucleus</location>
    </subcellularLocation>
</comment>
<evidence type="ECO:0000259" key="20">
    <source>
        <dbReference type="PROSITE" id="PS50304"/>
    </source>
</evidence>
<dbReference type="GO" id="GO:0003724">
    <property type="term" value="F:RNA helicase activity"/>
    <property type="evidence" value="ECO:0007669"/>
    <property type="project" value="UniProtKB-EC"/>
</dbReference>
<dbReference type="SUPFAM" id="SSF54928">
    <property type="entry name" value="RNA-binding domain, RBD"/>
    <property type="match status" value="1"/>
</dbReference>
<keyword evidence="8" id="KW-0221">Differentiation</keyword>
<reference evidence="23" key="1">
    <citation type="submission" date="2025-08" db="UniProtKB">
        <authorList>
            <consortium name="Ensembl"/>
        </authorList>
    </citation>
    <scope>IDENTIFICATION</scope>
</reference>
<keyword evidence="24" id="KW-1185">Reference proteome</keyword>
<keyword evidence="5" id="KW-0217">Developmental protein</keyword>
<dbReference type="GO" id="GO:0016787">
    <property type="term" value="F:hydrolase activity"/>
    <property type="evidence" value="ECO:0007669"/>
    <property type="project" value="UniProtKB-KW"/>
</dbReference>
<evidence type="ECO:0000256" key="14">
    <source>
        <dbReference type="ARBA" id="ARBA00023242"/>
    </source>
</evidence>
<dbReference type="GeneTree" id="ENSGT00940000157035"/>
<evidence type="ECO:0000256" key="9">
    <source>
        <dbReference type="ARBA" id="ARBA00022801"/>
    </source>
</evidence>
<dbReference type="GO" id="GO:0007283">
    <property type="term" value="P:spermatogenesis"/>
    <property type="evidence" value="ECO:0007669"/>
    <property type="project" value="UniProtKB-KW"/>
</dbReference>
<evidence type="ECO:0000256" key="7">
    <source>
        <dbReference type="ARBA" id="ARBA00022741"/>
    </source>
</evidence>
<evidence type="ECO:0000256" key="17">
    <source>
        <dbReference type="ARBA" id="ARBA00074173"/>
    </source>
</evidence>
<feature type="domain" description="Tudor" evidence="20">
    <location>
        <begin position="900"/>
        <end position="961"/>
    </location>
</feature>
<dbReference type="Pfam" id="PF00270">
    <property type="entry name" value="DEAD"/>
    <property type="match status" value="1"/>
</dbReference>
<evidence type="ECO:0000259" key="21">
    <source>
        <dbReference type="PROSITE" id="PS51192"/>
    </source>
</evidence>
<evidence type="ECO:0000256" key="18">
    <source>
        <dbReference type="ARBA" id="ARBA00081664"/>
    </source>
</evidence>
<dbReference type="GO" id="GO:0003723">
    <property type="term" value="F:RNA binding"/>
    <property type="evidence" value="ECO:0007669"/>
    <property type="project" value="TreeGrafter"/>
</dbReference>
<evidence type="ECO:0000256" key="12">
    <source>
        <dbReference type="ARBA" id="ARBA00022871"/>
    </source>
</evidence>
<evidence type="ECO:0000313" key="23">
    <source>
        <dbReference type="Ensembl" id="ENSCCRP00000156621.1"/>
    </source>
</evidence>
<dbReference type="SUPFAM" id="SSF63748">
    <property type="entry name" value="Tudor/PWWP/MBT"/>
    <property type="match status" value="1"/>
</dbReference>
<keyword evidence="7" id="KW-0547">Nucleotide-binding</keyword>
<feature type="compositionally biased region" description="Polar residues" evidence="19">
    <location>
        <begin position="39"/>
        <end position="52"/>
    </location>
</feature>
<dbReference type="InterPro" id="IPR002999">
    <property type="entry name" value="Tudor"/>
</dbReference>
<name>A0A9J8BQK5_CYPCA</name>
<dbReference type="FunFam" id="1.20.120.1080:FF:000081">
    <property type="entry name" value="Tudor domain containing 9"/>
    <property type="match status" value="1"/>
</dbReference>
<dbReference type="EC" id="3.6.4.13" evidence="4"/>
<dbReference type="GO" id="GO:0031047">
    <property type="term" value="P:regulatory ncRNA-mediated gene silencing"/>
    <property type="evidence" value="ECO:0007669"/>
    <property type="project" value="UniProtKB-KW"/>
</dbReference>
<comment type="catalytic activity">
    <reaction evidence="16">
        <text>ATP + H2O = ADP + phosphate + H(+)</text>
        <dbReference type="Rhea" id="RHEA:13065"/>
        <dbReference type="ChEBI" id="CHEBI:15377"/>
        <dbReference type="ChEBI" id="CHEBI:15378"/>
        <dbReference type="ChEBI" id="CHEBI:30616"/>
        <dbReference type="ChEBI" id="CHEBI:43474"/>
        <dbReference type="ChEBI" id="CHEBI:456216"/>
        <dbReference type="EC" id="3.6.4.13"/>
    </reaction>
</comment>
<feature type="domain" description="Helicase C-terminal" evidence="22">
    <location>
        <begin position="316"/>
        <end position="502"/>
    </location>
</feature>
<dbReference type="FunFam" id="3.40.50.300:FF:001113">
    <property type="entry name" value="ATP-dependent RNA helicase TDRD9"/>
    <property type="match status" value="1"/>
</dbReference>
<reference evidence="23" key="2">
    <citation type="submission" date="2025-09" db="UniProtKB">
        <authorList>
            <consortium name="Ensembl"/>
        </authorList>
    </citation>
    <scope>IDENTIFICATION</scope>
</reference>
<evidence type="ECO:0000256" key="4">
    <source>
        <dbReference type="ARBA" id="ARBA00012552"/>
    </source>
</evidence>
<dbReference type="SMART" id="SM00490">
    <property type="entry name" value="HELICc"/>
    <property type="match status" value="1"/>
</dbReference>
<dbReference type="FunFam" id="3.40.50.300:FF:000946">
    <property type="entry name" value="putative ATP-dependent RNA helicase TDRD9"/>
    <property type="match status" value="1"/>
</dbReference>
<evidence type="ECO:0000313" key="24">
    <source>
        <dbReference type="Proteomes" id="UP001108240"/>
    </source>
</evidence>
<dbReference type="Pfam" id="PF00271">
    <property type="entry name" value="Helicase_C"/>
    <property type="match status" value="1"/>
</dbReference>
<evidence type="ECO:0000256" key="11">
    <source>
        <dbReference type="ARBA" id="ARBA00022840"/>
    </source>
</evidence>
<dbReference type="SMART" id="SM00847">
    <property type="entry name" value="HA2"/>
    <property type="match status" value="1"/>
</dbReference>
<dbReference type="SMART" id="SM00333">
    <property type="entry name" value="TUDOR"/>
    <property type="match status" value="1"/>
</dbReference>
<organism evidence="23 24">
    <name type="scientific">Cyprinus carpio carpio</name>
    <dbReference type="NCBI Taxonomy" id="630221"/>
    <lineage>
        <taxon>Eukaryota</taxon>
        <taxon>Metazoa</taxon>
        <taxon>Chordata</taxon>
        <taxon>Craniata</taxon>
        <taxon>Vertebrata</taxon>
        <taxon>Euteleostomi</taxon>
        <taxon>Actinopterygii</taxon>
        <taxon>Neopterygii</taxon>
        <taxon>Teleostei</taxon>
        <taxon>Ostariophysi</taxon>
        <taxon>Cypriniformes</taxon>
        <taxon>Cyprinidae</taxon>
        <taxon>Cyprininae</taxon>
        <taxon>Cyprinus</taxon>
    </lineage>
</organism>
<evidence type="ECO:0000256" key="5">
    <source>
        <dbReference type="ARBA" id="ARBA00022473"/>
    </source>
</evidence>
<dbReference type="CDD" id="cd20431">
    <property type="entry name" value="Tudor_TDRD9"/>
    <property type="match status" value="1"/>
</dbReference>
<dbReference type="Proteomes" id="UP001108240">
    <property type="component" value="Unplaced"/>
</dbReference>
<dbReference type="InterPro" id="IPR047384">
    <property type="entry name" value="Tudor_TDRD9"/>
</dbReference>
<keyword evidence="10" id="KW-0347">Helicase</keyword>
<dbReference type="AlphaFoldDB" id="A0A9J8BQK5"/>
<proteinExistence type="inferred from homology"/>
<dbReference type="Pfam" id="PF21010">
    <property type="entry name" value="HA2_C"/>
    <property type="match status" value="1"/>
</dbReference>
<dbReference type="InterPro" id="IPR035979">
    <property type="entry name" value="RBD_domain_sf"/>
</dbReference>
<dbReference type="SMART" id="SM00487">
    <property type="entry name" value="DEXDc"/>
    <property type="match status" value="1"/>
</dbReference>
<keyword evidence="6" id="KW-0963">Cytoplasm</keyword>
<evidence type="ECO:0000259" key="22">
    <source>
        <dbReference type="PROSITE" id="PS51194"/>
    </source>
</evidence>
<dbReference type="CDD" id="cd18791">
    <property type="entry name" value="SF2_C_RHA"/>
    <property type="match status" value="1"/>
</dbReference>
<evidence type="ECO:0000256" key="16">
    <source>
        <dbReference type="ARBA" id="ARBA00047984"/>
    </source>
</evidence>
<protein>
    <recommendedName>
        <fullName evidence="17">ATP-dependent RNA helicase TDRD9</fullName>
        <ecNumber evidence="4">3.6.4.13</ecNumber>
    </recommendedName>
    <alternativeName>
        <fullName evidence="18">Tudor domain-containing protein 9</fullName>
    </alternativeName>
</protein>
<keyword evidence="12" id="KW-0744">Spermatogenesis</keyword>
<evidence type="ECO:0000256" key="1">
    <source>
        <dbReference type="ARBA" id="ARBA00004123"/>
    </source>
</evidence>
<dbReference type="PROSITE" id="PS51192">
    <property type="entry name" value="HELICASE_ATP_BIND_1"/>
    <property type="match status" value="1"/>
</dbReference>